<proteinExistence type="predicted"/>
<evidence type="ECO:0000313" key="2">
    <source>
        <dbReference type="EMBL" id="CAI9721742.1"/>
    </source>
</evidence>
<keyword evidence="1" id="KW-1133">Transmembrane helix</keyword>
<accession>A0AA36AVQ3</accession>
<organism evidence="2 3">
    <name type="scientific">Octopus vulgaris</name>
    <name type="common">Common octopus</name>
    <dbReference type="NCBI Taxonomy" id="6645"/>
    <lineage>
        <taxon>Eukaryota</taxon>
        <taxon>Metazoa</taxon>
        <taxon>Spiralia</taxon>
        <taxon>Lophotrochozoa</taxon>
        <taxon>Mollusca</taxon>
        <taxon>Cephalopoda</taxon>
        <taxon>Coleoidea</taxon>
        <taxon>Octopodiformes</taxon>
        <taxon>Octopoda</taxon>
        <taxon>Incirrata</taxon>
        <taxon>Octopodidae</taxon>
        <taxon>Octopus</taxon>
    </lineage>
</organism>
<evidence type="ECO:0000256" key="1">
    <source>
        <dbReference type="SAM" id="Phobius"/>
    </source>
</evidence>
<feature type="transmembrane region" description="Helical" evidence="1">
    <location>
        <begin position="15"/>
        <end position="34"/>
    </location>
</feature>
<sequence>MMGGDCDGAAAGGRTGIMAMLFVMHYIMSLVNLIQCTTHKRTNCTIVPTGRSTSEQLSCPSAFMKPAPIGNGVSHGICREGENAQKLQIFVLTMHNVYVCGVKAERCQNQRRKPNASAAFSLAIRSEL</sequence>
<protein>
    <submittedName>
        <fullName evidence="2">Uncharacterized protein</fullName>
    </submittedName>
</protein>
<dbReference type="Proteomes" id="UP001162480">
    <property type="component" value="Chromosome 4"/>
</dbReference>
<name>A0AA36AVQ3_OCTVU</name>
<reference evidence="2" key="1">
    <citation type="submission" date="2023-08" db="EMBL/GenBank/DDBJ databases">
        <authorList>
            <person name="Alioto T."/>
            <person name="Alioto T."/>
            <person name="Gomez Garrido J."/>
        </authorList>
    </citation>
    <scope>NUCLEOTIDE SEQUENCE</scope>
</reference>
<keyword evidence="3" id="KW-1185">Reference proteome</keyword>
<dbReference type="EMBL" id="OX597817">
    <property type="protein sequence ID" value="CAI9721742.1"/>
    <property type="molecule type" value="Genomic_DNA"/>
</dbReference>
<dbReference type="AlphaFoldDB" id="A0AA36AVQ3"/>
<keyword evidence="1" id="KW-0472">Membrane</keyword>
<keyword evidence="1" id="KW-0812">Transmembrane</keyword>
<gene>
    <name evidence="2" type="ORF">OCTVUL_1B028142</name>
</gene>
<evidence type="ECO:0000313" key="3">
    <source>
        <dbReference type="Proteomes" id="UP001162480"/>
    </source>
</evidence>